<dbReference type="GO" id="GO:0009986">
    <property type="term" value="C:cell surface"/>
    <property type="evidence" value="ECO:0007669"/>
    <property type="project" value="TreeGrafter"/>
</dbReference>
<keyword evidence="5" id="KW-0732">Signal</keyword>
<evidence type="ECO:0000256" key="2">
    <source>
        <dbReference type="ARBA" id="ARBA00008773"/>
    </source>
</evidence>
<dbReference type="InterPro" id="IPR017853">
    <property type="entry name" value="GH"/>
</dbReference>
<protein>
    <submittedName>
        <fullName evidence="6">Putative glucan endo-1,3-beta-glucosidase eglC</fullName>
    </submittedName>
</protein>
<evidence type="ECO:0000256" key="1">
    <source>
        <dbReference type="ARBA" id="ARBA00004196"/>
    </source>
</evidence>
<dbReference type="PANTHER" id="PTHR16631">
    <property type="entry name" value="GLUCAN 1,3-BETA-GLUCOSIDASE"/>
    <property type="match status" value="1"/>
</dbReference>
<dbReference type="Proteomes" id="UP000295083">
    <property type="component" value="Unassembled WGS sequence"/>
</dbReference>
<dbReference type="GO" id="GO:0005576">
    <property type="term" value="C:extracellular region"/>
    <property type="evidence" value="ECO:0007669"/>
    <property type="project" value="TreeGrafter"/>
</dbReference>
<dbReference type="GO" id="GO:0042973">
    <property type="term" value="F:glucan endo-1,3-beta-D-glucosidase activity"/>
    <property type="evidence" value="ECO:0007669"/>
    <property type="project" value="TreeGrafter"/>
</dbReference>
<dbReference type="PANTHER" id="PTHR16631:SF16">
    <property type="entry name" value="GPI-ANCHORED CELL WALL BETA-1,3-ENDOGLUCANASE EGLC"/>
    <property type="match status" value="1"/>
</dbReference>
<dbReference type="Gene3D" id="3.20.20.80">
    <property type="entry name" value="Glycosidases"/>
    <property type="match status" value="1"/>
</dbReference>
<comment type="subcellular location">
    <subcellularLocation>
        <location evidence="1">Cell envelope</location>
    </subcellularLocation>
</comment>
<dbReference type="SUPFAM" id="SSF51445">
    <property type="entry name" value="(Trans)glycosidases"/>
    <property type="match status" value="1"/>
</dbReference>
<evidence type="ECO:0000256" key="4">
    <source>
        <dbReference type="SAM" id="MobiDB-lite"/>
    </source>
</evidence>
<dbReference type="GO" id="GO:0009277">
    <property type="term" value="C:fungal-type cell wall"/>
    <property type="evidence" value="ECO:0007669"/>
    <property type="project" value="TreeGrafter"/>
</dbReference>
<comment type="similarity">
    <text evidence="2">Belongs to the glycosyl hydrolase 17 family.</text>
</comment>
<reference evidence="6 7" key="1">
    <citation type="submission" date="2018-11" db="EMBL/GenBank/DDBJ databases">
        <title>Genome sequence and assembly of Colletotrichum spinosum.</title>
        <authorList>
            <person name="Gan P."/>
            <person name="Shirasu K."/>
        </authorList>
    </citation>
    <scope>NUCLEOTIDE SEQUENCE [LARGE SCALE GENOMIC DNA]</scope>
    <source>
        <strain evidence="6 7">CBS 515.97</strain>
    </source>
</reference>
<gene>
    <name evidence="6" type="primary">eglC-1</name>
    <name evidence="6" type="ORF">C8035_v006630</name>
</gene>
<dbReference type="AlphaFoldDB" id="A0A4R8QNM5"/>
<comment type="caution">
    <text evidence="6">The sequence shown here is derived from an EMBL/GenBank/DDBJ whole genome shotgun (WGS) entry which is preliminary data.</text>
</comment>
<feature type="compositionally biased region" description="Low complexity" evidence="4">
    <location>
        <begin position="371"/>
        <end position="381"/>
    </location>
</feature>
<dbReference type="EMBL" id="QAPG01000014">
    <property type="protein sequence ID" value="TDZ38836.1"/>
    <property type="molecule type" value="Genomic_DNA"/>
</dbReference>
<dbReference type="InterPro" id="IPR050732">
    <property type="entry name" value="Beta-glucan_modifiers"/>
</dbReference>
<feature type="chain" id="PRO_5020773199" evidence="5">
    <location>
        <begin position="20"/>
        <end position="434"/>
    </location>
</feature>
<evidence type="ECO:0000256" key="5">
    <source>
        <dbReference type="SAM" id="SignalP"/>
    </source>
</evidence>
<keyword evidence="7" id="KW-1185">Reference proteome</keyword>
<evidence type="ECO:0000313" key="6">
    <source>
        <dbReference type="EMBL" id="TDZ38836.1"/>
    </source>
</evidence>
<accession>A0A4R8QNM5</accession>
<name>A0A4R8QNM5_9PEZI</name>
<feature type="region of interest" description="Disordered" evidence="4">
    <location>
        <begin position="371"/>
        <end position="392"/>
    </location>
</feature>
<organism evidence="6 7">
    <name type="scientific">Colletotrichum spinosum</name>
    <dbReference type="NCBI Taxonomy" id="1347390"/>
    <lineage>
        <taxon>Eukaryota</taxon>
        <taxon>Fungi</taxon>
        <taxon>Dikarya</taxon>
        <taxon>Ascomycota</taxon>
        <taxon>Pezizomycotina</taxon>
        <taxon>Sordariomycetes</taxon>
        <taxon>Hypocreomycetidae</taxon>
        <taxon>Glomerellales</taxon>
        <taxon>Glomerellaceae</taxon>
        <taxon>Colletotrichum</taxon>
        <taxon>Colletotrichum orbiculare species complex</taxon>
    </lineage>
</organism>
<keyword evidence="3" id="KW-0378">Hydrolase</keyword>
<sequence length="434" mass="46667">MRFSQALVGLALGPSCILAGGIRGFNSGTQDVTTGGYKTEREYVEEFTLANELKELPAKFNSVRLYTLVDDSKPNNTAVKPNPAVKAAMKTGTTMLLGIWCSHLTELHRELEALRQLMEYGPDFARLVVGISVGNEELLRSSKGESGQPVGEVVRFVKQVRERLRGTILGDKPIGHAEPYKMYENPDSAELIAHLDFLGVNLHPFYRTAPSNQTLTAEYDLAIQKVERVAGGKPVWITESGWPVRGETYTPGGPAASVENAAKYWQEVGCGRLFNSDRNVWWYILRDSNPAINNRFAIADRCTGVPVFPLACGATFGQRPADTPRDFCQNGGGPANPPPVYTSAKASAVPSPIYSIPANASVSAPVSVPVSSPESAPAAQPTIPGNNSIPAEPKSMVTVYSGTVVVTATRSRSSAPQETVFMTSVVAGKTPKRA</sequence>
<feature type="signal peptide" evidence="5">
    <location>
        <begin position="1"/>
        <end position="19"/>
    </location>
</feature>
<dbReference type="GO" id="GO:0071555">
    <property type="term" value="P:cell wall organization"/>
    <property type="evidence" value="ECO:0007669"/>
    <property type="project" value="TreeGrafter"/>
</dbReference>
<evidence type="ECO:0000313" key="7">
    <source>
        <dbReference type="Proteomes" id="UP000295083"/>
    </source>
</evidence>
<proteinExistence type="inferred from homology"/>
<evidence type="ECO:0000256" key="3">
    <source>
        <dbReference type="ARBA" id="ARBA00022801"/>
    </source>
</evidence>